<dbReference type="InterPro" id="IPR022435">
    <property type="entry name" value="Surface-anchored_actinobac"/>
</dbReference>
<evidence type="ECO:0008006" key="4">
    <source>
        <dbReference type="Google" id="ProtNLM"/>
    </source>
</evidence>
<sequence length="241" mass="24959">MKMKTISVNVAAGPSGREKKENPLRKPIRLLLGSGILATALLAGAVPAQAHAAPAVLSSGHVDVVDIEFEDGALELGVHDESVEPGVEHEPGDVVLLVKRAAKTTVPDNAAFNFLGAAGAPVWILPEIQAEKLLWPGLSTEEIESGALANDTVTLTAQKVTGPGRLAVYTEDAVGAPRILIDSGDGLPDAVSLATGTHQHANWAFQKAGVYRLKVRATATVAATGATVTSEPAVYTFVVQP</sequence>
<evidence type="ECO:0000313" key="2">
    <source>
        <dbReference type="EMBL" id="GID67147.1"/>
    </source>
</evidence>
<evidence type="ECO:0000256" key="1">
    <source>
        <dbReference type="SAM" id="MobiDB-lite"/>
    </source>
</evidence>
<dbReference type="Proteomes" id="UP000619479">
    <property type="component" value="Unassembled WGS sequence"/>
</dbReference>
<dbReference type="EMBL" id="BOMH01000037">
    <property type="protein sequence ID" value="GID67147.1"/>
    <property type="molecule type" value="Genomic_DNA"/>
</dbReference>
<proteinExistence type="predicted"/>
<gene>
    <name evidence="2" type="ORF">Acy02nite_50280</name>
</gene>
<evidence type="ECO:0000313" key="3">
    <source>
        <dbReference type="Proteomes" id="UP000619479"/>
    </source>
</evidence>
<name>A0A919M5Y1_9ACTN</name>
<dbReference type="AlphaFoldDB" id="A0A919M5Y1"/>
<comment type="caution">
    <text evidence="2">The sequence shown here is derived from an EMBL/GenBank/DDBJ whole genome shotgun (WGS) entry which is preliminary data.</text>
</comment>
<dbReference type="NCBIfam" id="NF038134">
    <property type="entry name" value="choice_anch_M"/>
    <property type="match status" value="1"/>
</dbReference>
<dbReference type="NCBIfam" id="TIGR03769">
    <property type="entry name" value="P_ac_wall_RPT"/>
    <property type="match status" value="1"/>
</dbReference>
<accession>A0A919M5Y1</accession>
<keyword evidence="3" id="KW-1185">Reference proteome</keyword>
<reference evidence="2" key="1">
    <citation type="submission" date="2021-01" db="EMBL/GenBank/DDBJ databases">
        <title>Whole genome shotgun sequence of Actinoplanes cyaneus NBRC 14990.</title>
        <authorList>
            <person name="Komaki H."/>
            <person name="Tamura T."/>
        </authorList>
    </citation>
    <scope>NUCLEOTIDE SEQUENCE</scope>
    <source>
        <strain evidence="2">NBRC 14990</strain>
    </source>
</reference>
<organism evidence="2 3">
    <name type="scientific">Actinoplanes cyaneus</name>
    <dbReference type="NCBI Taxonomy" id="52696"/>
    <lineage>
        <taxon>Bacteria</taxon>
        <taxon>Bacillati</taxon>
        <taxon>Actinomycetota</taxon>
        <taxon>Actinomycetes</taxon>
        <taxon>Micromonosporales</taxon>
        <taxon>Micromonosporaceae</taxon>
        <taxon>Actinoplanes</taxon>
    </lineage>
</organism>
<feature type="region of interest" description="Disordered" evidence="1">
    <location>
        <begin position="1"/>
        <end position="22"/>
    </location>
</feature>
<protein>
    <recommendedName>
        <fullName evidence="4">Surface-anchored protein</fullName>
    </recommendedName>
</protein>